<evidence type="ECO:0000313" key="2">
    <source>
        <dbReference type="Proteomes" id="UP000018680"/>
    </source>
</evidence>
<proteinExistence type="predicted"/>
<dbReference type="EMBL" id="CP006939">
    <property type="protein sequence ID" value="AHC14676.1"/>
    <property type="molecule type" value="Genomic_DNA"/>
</dbReference>
<dbReference type="AlphaFoldDB" id="V5WHM8"/>
<dbReference type="KEGG" id="slr:L21SP2_1275"/>
<dbReference type="InterPro" id="IPR038537">
    <property type="entry name" value="TatT_sf"/>
</dbReference>
<dbReference type="OrthoDB" id="356798at2"/>
<accession>V5WHM8</accession>
<dbReference type="Pfam" id="PF16811">
    <property type="entry name" value="TAtT"/>
    <property type="match status" value="1"/>
</dbReference>
<reference evidence="1 2" key="1">
    <citation type="journal article" date="2015" name="Stand. Genomic Sci.">
        <title>Complete genome sequence and description of Salinispira pacifica gen. nov., sp. nov., a novel spirochaete isolated form a hypersaline microbial mat.</title>
        <authorList>
            <person name="Ben Hania W."/>
            <person name="Joseph M."/>
            <person name="Schumann P."/>
            <person name="Bunk B."/>
            <person name="Fiebig A."/>
            <person name="Sproer C."/>
            <person name="Klenk H.P."/>
            <person name="Fardeau M.L."/>
            <person name="Spring S."/>
        </authorList>
    </citation>
    <scope>NUCLEOTIDE SEQUENCE [LARGE SCALE GENOMIC DNA]</scope>
    <source>
        <strain evidence="1 2">L21-RPul-D2</strain>
    </source>
</reference>
<evidence type="ECO:0008006" key="3">
    <source>
        <dbReference type="Google" id="ProtNLM"/>
    </source>
</evidence>
<dbReference type="RefSeq" id="WP_024267600.1">
    <property type="nucleotide sequence ID" value="NC_023035.1"/>
</dbReference>
<evidence type="ECO:0000313" key="1">
    <source>
        <dbReference type="EMBL" id="AHC14676.1"/>
    </source>
</evidence>
<dbReference type="InterPro" id="IPR031823">
    <property type="entry name" value="TatT"/>
</dbReference>
<dbReference type="PROSITE" id="PS51257">
    <property type="entry name" value="PROKAR_LIPOPROTEIN"/>
    <property type="match status" value="1"/>
</dbReference>
<dbReference type="Gene3D" id="1.25.40.920">
    <property type="entry name" value="TRAP transporter T-component"/>
    <property type="match status" value="1"/>
</dbReference>
<dbReference type="STRING" id="1307761.L21SP2_1275"/>
<dbReference type="HOGENOM" id="CLU_074357_0_0_12"/>
<dbReference type="eggNOG" id="ENOG502Z7TM">
    <property type="taxonomic scope" value="Bacteria"/>
</dbReference>
<name>V5WHM8_9SPIO</name>
<sequence>MNMVSGRRNMLLTLLTAVTVLLLFSSCSIQQYAVNRISDALTGEGSSQVFMGDNDPALVGDALPFAIKMYETLLQQNPEHLELIETTGSLYIMYANGFIQTPAELSEPEEFESKFDAYSRAKNLYLRGRDMLGRALELRHPGILKAVESGEEVERYAAELEMQDVGLVYWYAAGWFAAASIDSFDMKIGFRLPAVLTLLNAVYRLDPDYSNGSIEELFISVYASLPQGMGGDVEKAEKAFARAVEIQQGSSAGPYVSLALSVALPAQDVERFIELMEKALEIPVEEYPENILLNTIQQRKARWYLDHLDDFFLL</sequence>
<keyword evidence="2" id="KW-1185">Reference proteome</keyword>
<organism evidence="1 2">
    <name type="scientific">Salinispira pacifica</name>
    <dbReference type="NCBI Taxonomy" id="1307761"/>
    <lineage>
        <taxon>Bacteria</taxon>
        <taxon>Pseudomonadati</taxon>
        <taxon>Spirochaetota</taxon>
        <taxon>Spirochaetia</taxon>
        <taxon>Spirochaetales</taxon>
        <taxon>Spirochaetaceae</taxon>
        <taxon>Salinispira</taxon>
    </lineage>
</organism>
<dbReference type="Proteomes" id="UP000018680">
    <property type="component" value="Chromosome"/>
</dbReference>
<protein>
    <recommendedName>
        <fullName evidence="3">Lipoprotein</fullName>
    </recommendedName>
</protein>
<gene>
    <name evidence="1" type="ORF">L21SP2_1275</name>
</gene>